<proteinExistence type="predicted"/>
<gene>
    <name evidence="2" type="ORF">BLA39750_03731</name>
</gene>
<dbReference type="Gene3D" id="2.180.10.10">
    <property type="entry name" value="RHS repeat-associated core"/>
    <property type="match status" value="1"/>
</dbReference>
<dbReference type="PANTHER" id="PTHR32305:SF15">
    <property type="entry name" value="PROTEIN RHSA-RELATED"/>
    <property type="match status" value="1"/>
</dbReference>
<dbReference type="EMBL" id="CABVQN010000017">
    <property type="protein sequence ID" value="VWD18377.1"/>
    <property type="molecule type" value="Genomic_DNA"/>
</dbReference>
<dbReference type="InterPro" id="IPR050708">
    <property type="entry name" value="T6SS_VgrG/RHS"/>
</dbReference>
<dbReference type="AlphaFoldDB" id="A0A6P2Y8P1"/>
<evidence type="ECO:0000313" key="2">
    <source>
        <dbReference type="EMBL" id="VWD18377.1"/>
    </source>
</evidence>
<accession>A0A6P2Y8P1</accession>
<dbReference type="InterPro" id="IPR022385">
    <property type="entry name" value="Rhs_assc_core"/>
</dbReference>
<name>A0A6P2Y8P1_BURL3</name>
<evidence type="ECO:0000259" key="1">
    <source>
        <dbReference type="Pfam" id="PF03527"/>
    </source>
</evidence>
<organism evidence="2 3">
    <name type="scientific">Burkholderia lata (strain ATCC 17760 / DSM 23089 / LMG 22485 / NCIMB 9086 / R18194 / 383)</name>
    <dbReference type="NCBI Taxonomy" id="482957"/>
    <lineage>
        <taxon>Bacteria</taxon>
        <taxon>Pseudomonadati</taxon>
        <taxon>Pseudomonadota</taxon>
        <taxon>Betaproteobacteria</taxon>
        <taxon>Burkholderiales</taxon>
        <taxon>Burkholderiaceae</taxon>
        <taxon>Burkholderia</taxon>
        <taxon>Burkholderia cepacia complex</taxon>
    </lineage>
</organism>
<dbReference type="RefSeq" id="WP_254597855.1">
    <property type="nucleotide sequence ID" value="NZ_CABVQN010000017.1"/>
</dbReference>
<dbReference type="PRINTS" id="PR00394">
    <property type="entry name" value="RHSPROTEIN"/>
</dbReference>
<feature type="domain" description="RHS protein conserved region" evidence="1">
    <location>
        <begin position="254"/>
        <end position="285"/>
    </location>
</feature>
<reference evidence="2 3" key="1">
    <citation type="submission" date="2019-09" db="EMBL/GenBank/DDBJ databases">
        <authorList>
            <person name="Depoorter E."/>
        </authorList>
    </citation>
    <scope>NUCLEOTIDE SEQUENCE [LARGE SCALE GENOMIC DNA]</scope>
    <source>
        <strain evidence="2">R-39750</strain>
    </source>
</reference>
<dbReference type="InterPro" id="IPR001826">
    <property type="entry name" value="RHS"/>
</dbReference>
<dbReference type="PANTHER" id="PTHR32305">
    <property type="match status" value="1"/>
</dbReference>
<dbReference type="Proteomes" id="UP000494110">
    <property type="component" value="Unassembled WGS sequence"/>
</dbReference>
<dbReference type="Pfam" id="PF03527">
    <property type="entry name" value="RHS"/>
    <property type="match status" value="1"/>
</dbReference>
<dbReference type="NCBIfam" id="TIGR03696">
    <property type="entry name" value="Rhs_assc_core"/>
    <property type="match status" value="1"/>
</dbReference>
<sequence length="486" mass="54610">MLPLLLERIEDTQNGMRTYRYDPVGRLVAATGMLGEETFAFDPASNLLGDVQTRHFEPDPVRGTPGYSSRIQGRPALLDNLLREYAGTHYRWDEYGNLIERRKDGDQAWFEWDGFDRLVQFDTGKVTVRYWYDALGRRLAKESNARVRVSSFDGSDYRAIETARLNAEHGYGLTLYGWDGDTLAWESGNGEHGGSGRTTHYVYEPNSFVPMVQASHAGWIPLHERPEYDEHYDIDRDPLWSRTNRPVAFAQIGYYQCDQIGTPQEVTDAQGEIAWSARYRAWGEAKEVISEAARKAGIRNPIRFQGQYFDHETGLHYSRYRYYDPGCGRFISKDPIGLQGGPNAYQYVPNPVLWIDPLGLVGKILYRGMTVDSDGGPVVYSGPTENGVNAANSLGVRPGEAGMSTDLVPENIQPHRRPADFGGTQKNSGMYSIDSDDLAQHGLVHDEDGKGASTHASIKTVEGVCECELPTRLAKTKPLWKRIVRK</sequence>
<evidence type="ECO:0000313" key="3">
    <source>
        <dbReference type="Proteomes" id="UP000494110"/>
    </source>
</evidence>
<protein>
    <submittedName>
        <fullName evidence="2">Sugar-binding protein</fullName>
    </submittedName>
</protein>